<gene>
    <name evidence="4" type="ORF">FJU08_19100</name>
</gene>
<reference evidence="4 5" key="1">
    <citation type="submission" date="2019-06" db="EMBL/GenBank/DDBJ databases">
        <authorList>
            <person name="Li M."/>
        </authorList>
    </citation>
    <scope>NUCLEOTIDE SEQUENCE [LARGE SCALE GENOMIC DNA]</scope>
    <source>
        <strain evidence="4 5">BGMRC2036</strain>
    </source>
</reference>
<dbReference type="InterPro" id="IPR016181">
    <property type="entry name" value="Acyl_CoA_acyltransferase"/>
</dbReference>
<dbReference type="Pfam" id="PF00583">
    <property type="entry name" value="Acetyltransf_1"/>
    <property type="match status" value="1"/>
</dbReference>
<dbReference type="AlphaFoldDB" id="A0A506U7G5"/>
<dbReference type="OrthoDB" id="9805924at2"/>
<name>A0A506U7G5_9HYPH</name>
<dbReference type="PANTHER" id="PTHR10545">
    <property type="entry name" value="DIAMINE N-ACETYLTRANSFERASE"/>
    <property type="match status" value="1"/>
</dbReference>
<dbReference type="CDD" id="cd04301">
    <property type="entry name" value="NAT_SF"/>
    <property type="match status" value="1"/>
</dbReference>
<evidence type="ECO:0000256" key="2">
    <source>
        <dbReference type="ARBA" id="ARBA00023315"/>
    </source>
</evidence>
<dbReference type="RefSeq" id="WP_141150646.1">
    <property type="nucleotide sequence ID" value="NZ_VHLG01000015.1"/>
</dbReference>
<keyword evidence="5" id="KW-1185">Reference proteome</keyword>
<proteinExistence type="predicted"/>
<dbReference type="InterPro" id="IPR051016">
    <property type="entry name" value="Diverse_Substrate_AcTransf"/>
</dbReference>
<dbReference type="PROSITE" id="PS51186">
    <property type="entry name" value="GNAT"/>
    <property type="match status" value="1"/>
</dbReference>
<dbReference type="Proteomes" id="UP000318801">
    <property type="component" value="Unassembled WGS sequence"/>
</dbReference>
<evidence type="ECO:0000313" key="4">
    <source>
        <dbReference type="EMBL" id="TPW27837.1"/>
    </source>
</evidence>
<evidence type="ECO:0000259" key="3">
    <source>
        <dbReference type="PROSITE" id="PS51186"/>
    </source>
</evidence>
<dbReference type="SUPFAM" id="SSF55729">
    <property type="entry name" value="Acyl-CoA N-acyltransferases (Nat)"/>
    <property type="match status" value="1"/>
</dbReference>
<sequence length="153" mass="17392">MSNSVTIRDICPADHAAWLHLWQGYLTFYKVTLPQSVTDMTWSRIIDPVSTVFTRVATIDGAVIGFATCIIHPRTWAVEPACYLEDLYVDETRRGIGAGRALIDDLLAMGRRDRWTCLYWHTNADNATARRLYDHFAPADGFVRYRLAITAPQ</sequence>
<protein>
    <submittedName>
        <fullName evidence="4">GNAT family N-acetyltransferase</fullName>
    </submittedName>
</protein>
<organism evidence="4 5">
    <name type="scientific">Martelella alba</name>
    <dbReference type="NCBI Taxonomy" id="2590451"/>
    <lineage>
        <taxon>Bacteria</taxon>
        <taxon>Pseudomonadati</taxon>
        <taxon>Pseudomonadota</taxon>
        <taxon>Alphaproteobacteria</taxon>
        <taxon>Hyphomicrobiales</taxon>
        <taxon>Aurantimonadaceae</taxon>
        <taxon>Martelella</taxon>
    </lineage>
</organism>
<keyword evidence="2" id="KW-0012">Acyltransferase</keyword>
<dbReference type="PANTHER" id="PTHR10545:SF42">
    <property type="entry name" value="ACETYLTRANSFERASE"/>
    <property type="match status" value="1"/>
</dbReference>
<evidence type="ECO:0000313" key="5">
    <source>
        <dbReference type="Proteomes" id="UP000318801"/>
    </source>
</evidence>
<accession>A0A506U7G5</accession>
<dbReference type="GO" id="GO:0008080">
    <property type="term" value="F:N-acetyltransferase activity"/>
    <property type="evidence" value="ECO:0007669"/>
    <property type="project" value="TreeGrafter"/>
</dbReference>
<feature type="domain" description="N-acetyltransferase" evidence="3">
    <location>
        <begin position="5"/>
        <end position="153"/>
    </location>
</feature>
<evidence type="ECO:0000256" key="1">
    <source>
        <dbReference type="ARBA" id="ARBA00022679"/>
    </source>
</evidence>
<dbReference type="EMBL" id="VHLG01000015">
    <property type="protein sequence ID" value="TPW27837.1"/>
    <property type="molecule type" value="Genomic_DNA"/>
</dbReference>
<dbReference type="Gene3D" id="3.40.630.30">
    <property type="match status" value="1"/>
</dbReference>
<comment type="caution">
    <text evidence="4">The sequence shown here is derived from an EMBL/GenBank/DDBJ whole genome shotgun (WGS) entry which is preliminary data.</text>
</comment>
<dbReference type="InterPro" id="IPR000182">
    <property type="entry name" value="GNAT_dom"/>
</dbReference>
<keyword evidence="1 4" id="KW-0808">Transferase</keyword>